<name>A0AA43QJH0_9LECA</name>
<feature type="compositionally biased region" description="Pro residues" evidence="1">
    <location>
        <begin position="27"/>
        <end position="42"/>
    </location>
</feature>
<dbReference type="PANTHER" id="PTHR13211">
    <property type="entry name" value="TELOMERASE CAJAL BODY PROTEIN 1"/>
    <property type="match status" value="1"/>
</dbReference>
<organism evidence="2 3">
    <name type="scientific">Ramalina farinacea</name>
    <dbReference type="NCBI Taxonomy" id="258253"/>
    <lineage>
        <taxon>Eukaryota</taxon>
        <taxon>Fungi</taxon>
        <taxon>Dikarya</taxon>
        <taxon>Ascomycota</taxon>
        <taxon>Pezizomycotina</taxon>
        <taxon>Lecanoromycetes</taxon>
        <taxon>OSLEUM clade</taxon>
        <taxon>Lecanoromycetidae</taxon>
        <taxon>Lecanorales</taxon>
        <taxon>Lecanorineae</taxon>
        <taxon>Ramalinaceae</taxon>
        <taxon>Ramalina</taxon>
    </lineage>
</organism>
<dbReference type="EMBL" id="JAPUFD010000003">
    <property type="protein sequence ID" value="MDI1486484.1"/>
    <property type="molecule type" value="Genomic_DNA"/>
</dbReference>
<dbReference type="Gene3D" id="2.130.10.10">
    <property type="entry name" value="YVTN repeat-like/Quinoprotein amine dehydrogenase"/>
    <property type="match status" value="1"/>
</dbReference>
<evidence type="ECO:0000313" key="3">
    <source>
        <dbReference type="Proteomes" id="UP001161017"/>
    </source>
</evidence>
<comment type="caution">
    <text evidence="2">The sequence shown here is derived from an EMBL/GenBank/DDBJ whole genome shotgun (WGS) entry which is preliminary data.</text>
</comment>
<gene>
    <name evidence="2" type="ORF">OHK93_005713</name>
</gene>
<dbReference type="InterPro" id="IPR036322">
    <property type="entry name" value="WD40_repeat_dom_sf"/>
</dbReference>
<proteinExistence type="predicted"/>
<dbReference type="PANTHER" id="PTHR13211:SF0">
    <property type="entry name" value="TELOMERASE CAJAL BODY PROTEIN 1"/>
    <property type="match status" value="1"/>
</dbReference>
<feature type="region of interest" description="Disordered" evidence="1">
    <location>
        <begin position="1"/>
        <end position="42"/>
    </location>
</feature>
<dbReference type="SUPFAM" id="SSF50978">
    <property type="entry name" value="WD40 repeat-like"/>
    <property type="match status" value="1"/>
</dbReference>
<accession>A0AA43QJH0</accession>
<evidence type="ECO:0000256" key="1">
    <source>
        <dbReference type="SAM" id="MobiDB-lite"/>
    </source>
</evidence>
<dbReference type="InterPro" id="IPR051150">
    <property type="entry name" value="SWT21/TCAB1_mRNA_Telomere"/>
</dbReference>
<sequence length="474" mass="49763">MDHEEGLVASTDHGPPQLVATATPSAHQPPQPPLPARTPDPPIFTALHWSPDGTTLLLPTSHQTLETYILPPDLLSAPSPSSTSSTSSPNDHHHHDHHTLYPYHTSPLPEPSSATTIHPSFTLSLPQTCLYLTSPRNLPIRLISPFATQGILASYPLIHTRTETYTAANALLFNPLDHGASFFAGAGRLVAHFDVQRDGEGPVGVCVLGKGRKRHGRLAGGMGYLRAARGERGIGGVASALDFGVERGVLAVGMYKGKCVGLLDGKSVGEEGVVGTLTLPREEGHAADGVTSVRFCPGPGRGDYLLVAERVSEVMRVFDVRKGGVPLATLRGREALTHQRLGVDVTEEGEVWAGGTDGMVRVWEGMGMQEGDVEPSSVWQGHQDAIGGLGLHPGGAGVLATCAGSRHLDDSGESKGTQGRSDGFMELNDESSDSDSSSSSDLSISSTSSITSSSASDEPSIQKATGKGLNIWAL</sequence>
<evidence type="ECO:0000313" key="2">
    <source>
        <dbReference type="EMBL" id="MDI1486484.1"/>
    </source>
</evidence>
<dbReference type="Proteomes" id="UP001161017">
    <property type="component" value="Unassembled WGS sequence"/>
</dbReference>
<protein>
    <submittedName>
        <fullName evidence="2">Uncharacterized protein</fullName>
    </submittedName>
</protein>
<dbReference type="InterPro" id="IPR015943">
    <property type="entry name" value="WD40/YVTN_repeat-like_dom_sf"/>
</dbReference>
<dbReference type="AlphaFoldDB" id="A0AA43QJH0"/>
<reference evidence="2" key="1">
    <citation type="journal article" date="2023" name="Genome Biol. Evol.">
        <title>First Whole Genome Sequence and Flow Cytometry Genome Size Data for the Lichen-Forming Fungus Ramalina farinacea (Ascomycota).</title>
        <authorList>
            <person name="Llewellyn T."/>
            <person name="Mian S."/>
            <person name="Hill R."/>
            <person name="Leitch I.J."/>
            <person name="Gaya E."/>
        </authorList>
    </citation>
    <scope>NUCLEOTIDE SEQUENCE</scope>
    <source>
        <strain evidence="2">LIQ254RAFAR</strain>
    </source>
</reference>
<feature type="compositionally biased region" description="Low complexity" evidence="1">
    <location>
        <begin position="434"/>
        <end position="459"/>
    </location>
</feature>
<feature type="region of interest" description="Disordered" evidence="1">
    <location>
        <begin position="408"/>
        <end position="474"/>
    </location>
</feature>
<feature type="compositionally biased region" description="Low complexity" evidence="1">
    <location>
        <begin position="72"/>
        <end position="89"/>
    </location>
</feature>
<feature type="region of interest" description="Disordered" evidence="1">
    <location>
        <begin position="72"/>
        <end position="115"/>
    </location>
</feature>
<keyword evidence="3" id="KW-1185">Reference proteome</keyword>